<dbReference type="EMBL" id="BMER01000005">
    <property type="protein sequence ID" value="GGG99027.1"/>
    <property type="molecule type" value="Genomic_DNA"/>
</dbReference>
<gene>
    <name evidence="2" type="ORF">GCM10007415_38410</name>
</gene>
<dbReference type="NCBIfam" id="TIGR04183">
    <property type="entry name" value="Por_Secre_tail"/>
    <property type="match status" value="1"/>
</dbReference>
<dbReference type="Pfam" id="PF18962">
    <property type="entry name" value="Por_Secre_tail"/>
    <property type="match status" value="1"/>
</dbReference>
<reference evidence="2" key="1">
    <citation type="journal article" date="2014" name="Int. J. Syst. Evol. Microbiol.">
        <title>Complete genome sequence of Corynebacterium casei LMG S-19264T (=DSM 44701T), isolated from a smear-ripened cheese.</title>
        <authorList>
            <consortium name="US DOE Joint Genome Institute (JGI-PGF)"/>
            <person name="Walter F."/>
            <person name="Albersmeier A."/>
            <person name="Kalinowski J."/>
            <person name="Ruckert C."/>
        </authorList>
    </citation>
    <scope>NUCLEOTIDE SEQUENCE</scope>
    <source>
        <strain evidence="2">CGMCC 1.12195</strain>
    </source>
</reference>
<evidence type="ECO:0000313" key="2">
    <source>
        <dbReference type="EMBL" id="GGG99027.1"/>
    </source>
</evidence>
<reference evidence="2" key="2">
    <citation type="submission" date="2020-09" db="EMBL/GenBank/DDBJ databases">
        <authorList>
            <person name="Sun Q."/>
            <person name="Zhou Y."/>
        </authorList>
    </citation>
    <scope>NUCLEOTIDE SEQUENCE</scope>
    <source>
        <strain evidence="2">CGMCC 1.12195</strain>
    </source>
</reference>
<evidence type="ECO:0000259" key="1">
    <source>
        <dbReference type="Pfam" id="PF18962"/>
    </source>
</evidence>
<proteinExistence type="predicted"/>
<comment type="caution">
    <text evidence="2">The sequence shown here is derived from an EMBL/GenBank/DDBJ whole genome shotgun (WGS) entry which is preliminary data.</text>
</comment>
<dbReference type="Proteomes" id="UP000660862">
    <property type="component" value="Unassembled WGS sequence"/>
</dbReference>
<keyword evidence="3" id="KW-1185">Reference proteome</keyword>
<evidence type="ECO:0000313" key="3">
    <source>
        <dbReference type="Proteomes" id="UP000660862"/>
    </source>
</evidence>
<protein>
    <recommendedName>
        <fullName evidence="1">Secretion system C-terminal sorting domain-containing protein</fullName>
    </recommendedName>
</protein>
<organism evidence="2 3">
    <name type="scientific">Parapedobacter pyrenivorans</name>
    <dbReference type="NCBI Taxonomy" id="1305674"/>
    <lineage>
        <taxon>Bacteria</taxon>
        <taxon>Pseudomonadati</taxon>
        <taxon>Bacteroidota</taxon>
        <taxon>Sphingobacteriia</taxon>
        <taxon>Sphingobacteriales</taxon>
        <taxon>Sphingobacteriaceae</taxon>
        <taxon>Parapedobacter</taxon>
    </lineage>
</organism>
<name>A0A917HZE5_9SPHI</name>
<dbReference type="InterPro" id="IPR026444">
    <property type="entry name" value="Secre_tail"/>
</dbReference>
<feature type="domain" description="Secretion system C-terminal sorting" evidence="1">
    <location>
        <begin position="38"/>
        <end position="114"/>
    </location>
</feature>
<sequence>MVATLSAGDLLLTQGFQQPEVAGPIKAPEAPFVSDLIVYPNPAAEFTNLEFDLLQDGRVVFMLVNNAGQVVFTETSQMLAGRLKYTMALSNYASGLYYLVIRTAYRTYTEKLVIQ</sequence>
<dbReference type="AlphaFoldDB" id="A0A917HZE5"/>
<accession>A0A917HZE5</accession>